<keyword evidence="2" id="KW-1185">Reference proteome</keyword>
<comment type="caution">
    <text evidence="1">The sequence shown here is derived from an EMBL/GenBank/DDBJ whole genome shotgun (WGS) entry which is preliminary data.</text>
</comment>
<name>A0ABS2C0T4_9PSED</name>
<evidence type="ECO:0000313" key="1">
    <source>
        <dbReference type="EMBL" id="MBM5458644.1"/>
    </source>
</evidence>
<sequence>MDMNKTLTTSGIFRPGQPPQLFPEFDAHLHRMQALAFRVGELLIGQPAGTVALINKSMQIGIVPFSGKIETVMLEHYTPDQPDEDVQWFCFTKQPYQDCDWGGEEQIDEISAQLEAWLAAPVLGQLLPADRLPTLAQGLEKWIGEYERSLLPT</sequence>
<dbReference type="RefSeq" id="WP_203584584.1">
    <property type="nucleotide sequence ID" value="NZ_JACOPV010000008.1"/>
</dbReference>
<dbReference type="EMBL" id="JACOPV010000008">
    <property type="protein sequence ID" value="MBM5458644.1"/>
    <property type="molecule type" value="Genomic_DNA"/>
</dbReference>
<dbReference type="Proteomes" id="UP000745663">
    <property type="component" value="Unassembled WGS sequence"/>
</dbReference>
<evidence type="ECO:0000313" key="2">
    <source>
        <dbReference type="Proteomes" id="UP000745663"/>
    </source>
</evidence>
<protein>
    <submittedName>
        <fullName evidence="1">Uncharacterized protein</fullName>
    </submittedName>
</protein>
<accession>A0ABS2C0T4</accession>
<organism evidence="1 2">
    <name type="scientific">Pseudomonas arcuscaelestis</name>
    <dbReference type="NCBI Taxonomy" id="2710591"/>
    <lineage>
        <taxon>Bacteria</taxon>
        <taxon>Pseudomonadati</taxon>
        <taxon>Pseudomonadota</taxon>
        <taxon>Gammaproteobacteria</taxon>
        <taxon>Pseudomonadales</taxon>
        <taxon>Pseudomonadaceae</taxon>
        <taxon>Pseudomonas</taxon>
    </lineage>
</organism>
<gene>
    <name evidence="1" type="ORF">H8F21_13825</name>
</gene>
<reference evidence="1 2" key="1">
    <citation type="submission" date="2020-08" db="EMBL/GenBank/DDBJ databases">
        <title>Description of novel Pseudomonas species.</title>
        <authorList>
            <person name="Duman M."/>
            <person name="Mulet M."/>
            <person name="Altun S."/>
            <person name="Saticioglu I.B."/>
            <person name="Lalucat J."/>
            <person name="Garcia-Valdes E."/>
        </authorList>
    </citation>
    <scope>NUCLEOTIDE SEQUENCE [LARGE SCALE GENOMIC DNA]</scope>
    <source>
        <strain evidence="1 2">P66</strain>
    </source>
</reference>
<proteinExistence type="predicted"/>